<dbReference type="AlphaFoldDB" id="Q7VH87"/>
<organism evidence="1 2">
    <name type="scientific">Helicobacter hepaticus (strain ATCC 51449 / 3B1)</name>
    <dbReference type="NCBI Taxonomy" id="235279"/>
    <lineage>
        <taxon>Bacteria</taxon>
        <taxon>Pseudomonadati</taxon>
        <taxon>Campylobacterota</taxon>
        <taxon>Epsilonproteobacteria</taxon>
        <taxon>Campylobacterales</taxon>
        <taxon>Helicobacteraceae</taxon>
        <taxon>Helicobacter</taxon>
    </lineage>
</organism>
<gene>
    <name evidence="1" type="ordered locus">HH_1080</name>
</gene>
<evidence type="ECO:0000313" key="1">
    <source>
        <dbReference type="EMBL" id="AAP77677.1"/>
    </source>
</evidence>
<name>Q7VH87_HELHP</name>
<keyword evidence="2" id="KW-1185">Reference proteome</keyword>
<evidence type="ECO:0000313" key="2">
    <source>
        <dbReference type="Proteomes" id="UP000002495"/>
    </source>
</evidence>
<accession>Q7VH87</accession>
<dbReference type="Proteomes" id="UP000002495">
    <property type="component" value="Chromosome"/>
</dbReference>
<dbReference type="STRING" id="235279.HH_1080"/>
<protein>
    <submittedName>
        <fullName evidence="1">Uncharacterized protein</fullName>
    </submittedName>
</protein>
<reference evidence="1 2" key="1">
    <citation type="journal article" date="2003" name="Proc. Natl. Acad. Sci. U.S.A.">
        <title>The complete genome sequence of the carcinogenic bacterium Helicobacter hepaticus.</title>
        <authorList>
            <person name="Suerbaum S."/>
            <person name="Josenhans C."/>
            <person name="Sterzenbach T."/>
            <person name="Drescher B."/>
            <person name="Brandt P."/>
            <person name="Bell M."/>
            <person name="Droege M."/>
            <person name="Fartmann B."/>
            <person name="Fischer H.-P."/>
            <person name="Ge Z."/>
            <person name="Hoerster A."/>
            <person name="Holland R."/>
            <person name="Klein K."/>
            <person name="Koenig J."/>
            <person name="Macko L."/>
            <person name="Mendz G.L."/>
            <person name="Nyakatura G."/>
            <person name="Schauer D.B."/>
            <person name="Shen Z."/>
            <person name="Weber J."/>
            <person name="Frosch M."/>
            <person name="Fox J.G."/>
        </authorList>
    </citation>
    <scope>NUCLEOTIDE SEQUENCE [LARGE SCALE GENOMIC DNA]</scope>
    <source>
        <strain evidence="2">ATCC 51449 / 3B1</strain>
    </source>
</reference>
<proteinExistence type="predicted"/>
<sequence length="38" mass="4458">MLKIYLWNLFCLKDCVKIALKDSILIKGLSYDEITLHC</sequence>
<dbReference type="HOGENOM" id="CLU_3328667_0_0_7"/>
<dbReference type="EMBL" id="AE017125">
    <property type="protein sequence ID" value="AAP77677.1"/>
    <property type="molecule type" value="Genomic_DNA"/>
</dbReference>
<dbReference type="KEGG" id="hhe:HH_1080"/>